<dbReference type="RefSeq" id="XP_024573192.1">
    <property type="nucleotide sequence ID" value="XM_024722079.1"/>
</dbReference>
<feature type="compositionally biased region" description="Basic and acidic residues" evidence="1">
    <location>
        <begin position="68"/>
        <end position="79"/>
    </location>
</feature>
<protein>
    <submittedName>
        <fullName evidence="2">Uncharacterized protein</fullName>
    </submittedName>
</protein>
<organism evidence="2 3">
    <name type="scientific">Plasmopara halstedii</name>
    <name type="common">Downy mildew of sunflower</name>
    <dbReference type="NCBI Taxonomy" id="4781"/>
    <lineage>
        <taxon>Eukaryota</taxon>
        <taxon>Sar</taxon>
        <taxon>Stramenopiles</taxon>
        <taxon>Oomycota</taxon>
        <taxon>Peronosporomycetes</taxon>
        <taxon>Peronosporales</taxon>
        <taxon>Peronosporaceae</taxon>
        <taxon>Plasmopara</taxon>
    </lineage>
</organism>
<dbReference type="EMBL" id="CCYD01000252">
    <property type="protein sequence ID" value="CEG36823.1"/>
    <property type="molecule type" value="Genomic_DNA"/>
</dbReference>
<evidence type="ECO:0000256" key="1">
    <source>
        <dbReference type="SAM" id="MobiDB-lite"/>
    </source>
</evidence>
<proteinExistence type="predicted"/>
<feature type="region of interest" description="Disordered" evidence="1">
    <location>
        <begin position="68"/>
        <end position="177"/>
    </location>
</feature>
<accession>A0A0P1A8K9</accession>
<name>A0A0P1A8K9_PLAHL</name>
<keyword evidence="3" id="KW-1185">Reference proteome</keyword>
<dbReference type="GeneID" id="36399134"/>
<dbReference type="OMA" id="WERETKQ"/>
<sequence>MSRSRWSMSSSIDPLFEFDAPQTFIDLSAPLSPFPAGAHDPWFDQLHIQHSKPSAELARELAENIRKLQNKEQKGKDSVKNQGNQRRDHKWSANKENQQPADWREIVAERNKQLQQKKRNKFTSLKEMRATQEPFKLHKTKVELKTVTASSPRNRRPLMDVGNRPNLGRKRAAPTADVKNVHELLKQHNKKFKTKHTYEPPHHSVRDVKQWERETKQSFYAMSADERVRANQEIAIWKKQRAEKNQ</sequence>
<dbReference type="OrthoDB" id="165544at2759"/>
<feature type="compositionally biased region" description="Basic and acidic residues" evidence="1">
    <location>
        <begin position="102"/>
        <end position="112"/>
    </location>
</feature>
<dbReference type="Proteomes" id="UP000054928">
    <property type="component" value="Unassembled WGS sequence"/>
</dbReference>
<evidence type="ECO:0000313" key="3">
    <source>
        <dbReference type="Proteomes" id="UP000054928"/>
    </source>
</evidence>
<dbReference type="AlphaFoldDB" id="A0A0P1A8K9"/>
<reference evidence="3" key="1">
    <citation type="submission" date="2014-09" db="EMBL/GenBank/DDBJ databases">
        <authorList>
            <person name="Sharma Rahul"/>
            <person name="Thines Marco"/>
        </authorList>
    </citation>
    <scope>NUCLEOTIDE SEQUENCE [LARGE SCALE GENOMIC DNA]</scope>
</reference>
<evidence type="ECO:0000313" key="2">
    <source>
        <dbReference type="EMBL" id="CEG36823.1"/>
    </source>
</evidence>